<feature type="transmembrane region" description="Helical" evidence="6">
    <location>
        <begin position="322"/>
        <end position="343"/>
    </location>
</feature>
<feature type="transmembrane region" description="Helical" evidence="6">
    <location>
        <begin position="46"/>
        <end position="67"/>
    </location>
</feature>
<dbReference type="SUPFAM" id="SSF103473">
    <property type="entry name" value="MFS general substrate transporter"/>
    <property type="match status" value="1"/>
</dbReference>
<feature type="transmembrane region" description="Helical" evidence="6">
    <location>
        <begin position="119"/>
        <end position="139"/>
    </location>
</feature>
<feature type="transmembrane region" description="Helical" evidence="6">
    <location>
        <begin position="189"/>
        <end position="210"/>
    </location>
</feature>
<reference evidence="8" key="1">
    <citation type="journal article" date="2019" name="Int. J. Syst. Evol. Microbiol.">
        <title>The Global Catalogue of Microorganisms (GCM) 10K type strain sequencing project: providing services to taxonomists for standard genome sequencing and annotation.</title>
        <authorList>
            <consortium name="The Broad Institute Genomics Platform"/>
            <consortium name="The Broad Institute Genome Sequencing Center for Infectious Disease"/>
            <person name="Wu L."/>
            <person name="Ma J."/>
        </authorList>
    </citation>
    <scope>NUCLEOTIDE SEQUENCE [LARGE SCALE GENOMIC DNA]</scope>
    <source>
        <strain evidence="8">JCM 31405</strain>
    </source>
</reference>
<dbReference type="InterPro" id="IPR011701">
    <property type="entry name" value="MFS"/>
</dbReference>
<evidence type="ECO:0000256" key="3">
    <source>
        <dbReference type="ARBA" id="ARBA00022692"/>
    </source>
</evidence>
<feature type="transmembrane region" description="Helical" evidence="6">
    <location>
        <begin position="445"/>
        <end position="463"/>
    </location>
</feature>
<feature type="transmembrane region" description="Helical" evidence="6">
    <location>
        <begin position="145"/>
        <end position="168"/>
    </location>
</feature>
<dbReference type="Proteomes" id="UP000644548">
    <property type="component" value="Unassembled WGS sequence"/>
</dbReference>
<keyword evidence="8" id="KW-1185">Reference proteome</keyword>
<evidence type="ECO:0000313" key="7">
    <source>
        <dbReference type="EMBL" id="GGR89048.1"/>
    </source>
</evidence>
<name>A0ABQ2S4Q2_9DEIO</name>
<keyword evidence="2" id="KW-1003">Cell membrane</keyword>
<evidence type="ECO:0000256" key="6">
    <source>
        <dbReference type="SAM" id="Phobius"/>
    </source>
</evidence>
<dbReference type="Pfam" id="PF07690">
    <property type="entry name" value="MFS_1"/>
    <property type="match status" value="1"/>
</dbReference>
<dbReference type="InterPro" id="IPR036259">
    <property type="entry name" value="MFS_trans_sf"/>
</dbReference>
<feature type="transmembrane region" description="Helical" evidence="6">
    <location>
        <begin position="230"/>
        <end position="247"/>
    </location>
</feature>
<evidence type="ECO:0000256" key="5">
    <source>
        <dbReference type="ARBA" id="ARBA00023136"/>
    </source>
</evidence>
<comment type="subcellular location">
    <subcellularLocation>
        <location evidence="1">Cell membrane</location>
        <topology evidence="1">Multi-pass membrane protein</topology>
    </subcellularLocation>
</comment>
<dbReference type="PANTHER" id="PTHR23513">
    <property type="entry name" value="INTEGRAL MEMBRANE EFFLUX PROTEIN-RELATED"/>
    <property type="match status" value="1"/>
</dbReference>
<keyword evidence="3 6" id="KW-0812">Transmembrane</keyword>
<evidence type="ECO:0000256" key="4">
    <source>
        <dbReference type="ARBA" id="ARBA00022989"/>
    </source>
</evidence>
<feature type="transmembrane region" description="Helical" evidence="6">
    <location>
        <begin position="355"/>
        <end position="372"/>
    </location>
</feature>
<proteinExistence type="predicted"/>
<comment type="caution">
    <text evidence="7">The sequence shown here is derived from an EMBL/GenBank/DDBJ whole genome shotgun (WGS) entry which is preliminary data.</text>
</comment>
<organism evidence="7 8">
    <name type="scientific">Deinococcus sedimenti</name>
    <dbReference type="NCBI Taxonomy" id="1867090"/>
    <lineage>
        <taxon>Bacteria</taxon>
        <taxon>Thermotogati</taxon>
        <taxon>Deinococcota</taxon>
        <taxon>Deinococci</taxon>
        <taxon>Deinococcales</taxon>
        <taxon>Deinococcaceae</taxon>
        <taxon>Deinococcus</taxon>
    </lineage>
</organism>
<evidence type="ECO:0000313" key="8">
    <source>
        <dbReference type="Proteomes" id="UP000644548"/>
    </source>
</evidence>
<gene>
    <name evidence="7" type="ORF">GCM10008960_15090</name>
</gene>
<feature type="transmembrane region" description="Helical" evidence="6">
    <location>
        <begin position="87"/>
        <end position="107"/>
    </location>
</feature>
<dbReference type="Gene3D" id="1.20.1250.20">
    <property type="entry name" value="MFS general substrate transporter like domains"/>
    <property type="match status" value="1"/>
</dbReference>
<dbReference type="CDD" id="cd06173">
    <property type="entry name" value="MFS_MefA_like"/>
    <property type="match status" value="1"/>
</dbReference>
<feature type="transmembrane region" description="Helical" evidence="6">
    <location>
        <begin position="282"/>
        <end position="302"/>
    </location>
</feature>
<evidence type="ECO:0008006" key="9">
    <source>
        <dbReference type="Google" id="ProtNLM"/>
    </source>
</evidence>
<evidence type="ECO:0000256" key="1">
    <source>
        <dbReference type="ARBA" id="ARBA00004651"/>
    </source>
</evidence>
<dbReference type="PANTHER" id="PTHR23513:SF6">
    <property type="entry name" value="MAJOR FACILITATOR SUPERFAMILY ASSOCIATED DOMAIN-CONTAINING PROTEIN"/>
    <property type="match status" value="1"/>
</dbReference>
<dbReference type="EMBL" id="BMQN01000002">
    <property type="protein sequence ID" value="GGR89048.1"/>
    <property type="molecule type" value="Genomic_DNA"/>
</dbReference>
<keyword evidence="4 6" id="KW-1133">Transmembrane helix</keyword>
<accession>A0ABQ2S4Q2</accession>
<keyword evidence="5 6" id="KW-0472">Membrane</keyword>
<protein>
    <recommendedName>
        <fullName evidence="9">MFS transporter</fullName>
    </recommendedName>
</protein>
<sequence length="484" mass="50405">MQAQHVVRVGQVIWRMCGAWGRAYAGRMTSPAAPESLSPPDGWRTFLWLWGSQALSVIGSAIAGFAFNIYLTQTRFPLAEQKPQLAAALSLTALAWALTATLLAPLAGAWTDRHDRRRIMLACDVAGVALTLGTLLLVGSAATPLWAMVVLTALMGAVSTFHGSAFDASYTSLVPRERLPRANGMMQTVWSLAGLVGPAAAALLIGVPALLRENGSGPAWLSGLHDGVPFAYAVDAVTFLVAVLILSRLRVPSPVRREGAGRGSLLADMRFGWVFIGQRRPLLALLLTFAVANLCTSNLGVLEPLIVKFGLNGDWEARGGTLQGTLATLAVVQSVGGVLGGVLISTWGGLKRNRVLGVLVPMIVSGLSFAAFGAAGTVLGAAAALLVMGLTFPAMNAHSQSIWQSQVPPELQGRVFSVRRLIAQFTSPASSALAGLLAARYAPGGVAVAAGLTLAVVAGLQLLNPALRRVEDPALSGYAPSGTD</sequence>
<evidence type="ECO:0000256" key="2">
    <source>
        <dbReference type="ARBA" id="ARBA00022475"/>
    </source>
</evidence>